<evidence type="ECO:0000256" key="7">
    <source>
        <dbReference type="ARBA" id="ARBA00004603"/>
    </source>
</evidence>
<evidence type="ECO:0000256" key="17">
    <source>
        <dbReference type="ARBA" id="ARBA00024088"/>
    </source>
</evidence>
<evidence type="ECO:0000256" key="6">
    <source>
        <dbReference type="ARBA" id="ARBA00004601"/>
    </source>
</evidence>
<dbReference type="Proteomes" id="UP000290189">
    <property type="component" value="Unassembled WGS sequence"/>
</dbReference>
<evidence type="ECO:0000256" key="10">
    <source>
        <dbReference type="ARBA" id="ARBA00022753"/>
    </source>
</evidence>
<feature type="transmembrane region" description="Helical" evidence="18">
    <location>
        <begin position="55"/>
        <end position="77"/>
    </location>
</feature>
<evidence type="ECO:0000256" key="18">
    <source>
        <dbReference type="SAM" id="Phobius"/>
    </source>
</evidence>
<keyword evidence="13" id="KW-0333">Golgi apparatus</keyword>
<comment type="function">
    <text evidence="16">Involved in trafficking and recycling of synaptic vesicles.</text>
</comment>
<comment type="subcellular location">
    <subcellularLocation>
        <location evidence="5">Cytoplasmic vesicle</location>
        <location evidence="5">Autophagosome</location>
    </subcellularLocation>
    <subcellularLocation>
        <location evidence="3">Cytoplasmic vesicle</location>
        <location evidence="3">Secretory vesicle</location>
        <location evidence="3">Synaptic vesicle</location>
    </subcellularLocation>
    <subcellularLocation>
        <location evidence="4">Early endosome</location>
    </subcellularLocation>
    <subcellularLocation>
        <location evidence="6">Golgi apparatus</location>
        <location evidence="6">trans-Golgi network</location>
    </subcellularLocation>
    <subcellularLocation>
        <location evidence="7">Late endosome</location>
    </subcellularLocation>
    <subcellularLocation>
        <location evidence="1">Membrane</location>
        <topology evidence="1">Multi-pass membrane protein</topology>
    </subcellularLocation>
    <subcellularLocation>
        <location evidence="2">Recycling endosome</location>
    </subcellularLocation>
</comment>
<evidence type="ECO:0000313" key="22">
    <source>
        <dbReference type="Proteomes" id="UP000290189"/>
    </source>
</evidence>
<dbReference type="GO" id="GO:0005776">
    <property type="term" value="C:autophagosome"/>
    <property type="evidence" value="ECO:0007669"/>
    <property type="project" value="UniProtKB-SubCell"/>
</dbReference>
<keyword evidence="21" id="KW-1185">Reference proteome</keyword>
<evidence type="ECO:0000256" key="2">
    <source>
        <dbReference type="ARBA" id="ARBA00004172"/>
    </source>
</evidence>
<evidence type="ECO:0000256" key="16">
    <source>
        <dbReference type="ARBA" id="ARBA00024003"/>
    </source>
</evidence>
<name>A0A0G4J7S5_PLABS</name>
<protein>
    <recommendedName>
        <fullName evidence="17">Transmembrane protein 230</fullName>
    </recommendedName>
</protein>
<dbReference type="EMBL" id="OVEO01000004">
    <property type="protein sequence ID" value="SPQ95671.1"/>
    <property type="molecule type" value="Genomic_DNA"/>
</dbReference>
<dbReference type="Pfam" id="PF05915">
    <property type="entry name" value="TMEM_230_134"/>
    <property type="match status" value="1"/>
</dbReference>
<evidence type="ECO:0000256" key="5">
    <source>
        <dbReference type="ARBA" id="ARBA00004419"/>
    </source>
</evidence>
<gene>
    <name evidence="19" type="ORF">PBRA_003199</name>
    <name evidence="20" type="ORF">PLBR_LOCUS2886</name>
</gene>
<comment type="similarity">
    <text evidence="8">Belongs to the TMEM134/TMEM230 family.</text>
</comment>
<evidence type="ECO:0000256" key="4">
    <source>
        <dbReference type="ARBA" id="ARBA00004412"/>
    </source>
</evidence>
<dbReference type="GO" id="GO:0005770">
    <property type="term" value="C:late endosome"/>
    <property type="evidence" value="ECO:0007669"/>
    <property type="project" value="UniProtKB-SubCell"/>
</dbReference>
<dbReference type="GO" id="GO:0005794">
    <property type="term" value="C:Golgi apparatus"/>
    <property type="evidence" value="ECO:0007669"/>
    <property type="project" value="UniProtKB-SubCell"/>
</dbReference>
<accession>A0A0G4J7S5</accession>
<dbReference type="AlphaFoldDB" id="A0A0G4J7S5"/>
<dbReference type="Proteomes" id="UP000039324">
    <property type="component" value="Unassembled WGS sequence"/>
</dbReference>
<keyword evidence="9 18" id="KW-0812">Transmembrane</keyword>
<evidence type="ECO:0000256" key="8">
    <source>
        <dbReference type="ARBA" id="ARBA00007743"/>
    </source>
</evidence>
<evidence type="ECO:0000256" key="3">
    <source>
        <dbReference type="ARBA" id="ARBA00004234"/>
    </source>
</evidence>
<reference evidence="19 21" key="1">
    <citation type="submission" date="2015-02" db="EMBL/GenBank/DDBJ databases">
        <authorList>
            <person name="Chooi Y.-H."/>
        </authorList>
    </citation>
    <scope>NUCLEOTIDE SEQUENCE [LARGE SCALE GENOMIC DNA]</scope>
    <source>
        <strain evidence="19">E3</strain>
    </source>
</reference>
<keyword evidence="10" id="KW-0967">Endosome</keyword>
<feature type="transmembrane region" description="Helical" evidence="18">
    <location>
        <begin position="83"/>
        <end position="105"/>
    </location>
</feature>
<dbReference type="OrthoDB" id="5597044at2759"/>
<evidence type="ECO:0000256" key="14">
    <source>
        <dbReference type="ARBA" id="ARBA00023136"/>
    </source>
</evidence>
<evidence type="ECO:0000313" key="19">
    <source>
        <dbReference type="EMBL" id="CEP03439.1"/>
    </source>
</evidence>
<dbReference type="PANTHER" id="PTHR15664">
    <property type="entry name" value="C20ORF30 PROTEIN"/>
    <property type="match status" value="1"/>
</dbReference>
<dbReference type="EMBL" id="CDSF01000144">
    <property type="protein sequence ID" value="CEP03439.1"/>
    <property type="molecule type" value="Genomic_DNA"/>
</dbReference>
<keyword evidence="20" id="KW-0496">Mitochondrion</keyword>
<organism evidence="19 21">
    <name type="scientific">Plasmodiophora brassicae</name>
    <name type="common">Clubroot disease agent</name>
    <dbReference type="NCBI Taxonomy" id="37360"/>
    <lineage>
        <taxon>Eukaryota</taxon>
        <taxon>Sar</taxon>
        <taxon>Rhizaria</taxon>
        <taxon>Endomyxa</taxon>
        <taxon>Phytomyxea</taxon>
        <taxon>Plasmodiophorida</taxon>
        <taxon>Plasmodiophoridae</taxon>
        <taxon>Plasmodiophora</taxon>
    </lineage>
</organism>
<geneLocation type="mitochondrion" evidence="20"/>
<evidence type="ECO:0000256" key="9">
    <source>
        <dbReference type="ARBA" id="ARBA00022692"/>
    </source>
</evidence>
<proteinExistence type="inferred from homology"/>
<keyword evidence="14 18" id="KW-0472">Membrane</keyword>
<evidence type="ECO:0000256" key="13">
    <source>
        <dbReference type="ARBA" id="ARBA00023034"/>
    </source>
</evidence>
<dbReference type="PANTHER" id="PTHR15664:SF6">
    <property type="entry name" value="TRANSMEMBRANE PROTEIN 230"/>
    <property type="match status" value="1"/>
</dbReference>
<evidence type="ECO:0000256" key="15">
    <source>
        <dbReference type="ARBA" id="ARBA00023329"/>
    </source>
</evidence>
<evidence type="ECO:0000256" key="12">
    <source>
        <dbReference type="ARBA" id="ARBA00023018"/>
    </source>
</evidence>
<sequence length="124" mass="13728">MVRRERLEDDDAVGWDSVSASIPDPVNVEVPQSAEHYDDVRLLQKEARRLPRRTACVAVLLLVVGLVCFISGLASIVSGGERVYTLLILGSVLMIPGGYQSYVLYHSWRGTPGFSFDQVPSYDD</sequence>
<dbReference type="InterPro" id="IPR044234">
    <property type="entry name" value="TMEM230"/>
</dbReference>
<dbReference type="GO" id="GO:0055037">
    <property type="term" value="C:recycling endosome"/>
    <property type="evidence" value="ECO:0007669"/>
    <property type="project" value="UniProtKB-SubCell"/>
</dbReference>
<keyword evidence="12" id="KW-0770">Synapse</keyword>
<evidence type="ECO:0000313" key="21">
    <source>
        <dbReference type="Proteomes" id="UP000039324"/>
    </source>
</evidence>
<keyword evidence="15" id="KW-0968">Cytoplasmic vesicle</keyword>
<dbReference type="GO" id="GO:0016020">
    <property type="term" value="C:membrane"/>
    <property type="evidence" value="ECO:0007669"/>
    <property type="project" value="UniProtKB-SubCell"/>
</dbReference>
<dbReference type="GO" id="GO:0005769">
    <property type="term" value="C:early endosome"/>
    <property type="evidence" value="ECO:0007669"/>
    <property type="project" value="UniProtKB-SubCell"/>
</dbReference>
<dbReference type="InterPro" id="IPR008590">
    <property type="entry name" value="TMEM_230/134"/>
</dbReference>
<evidence type="ECO:0000313" key="20">
    <source>
        <dbReference type="EMBL" id="SPQ95671.1"/>
    </source>
</evidence>
<evidence type="ECO:0000256" key="11">
    <source>
        <dbReference type="ARBA" id="ARBA00022989"/>
    </source>
</evidence>
<reference evidence="20 22" key="2">
    <citation type="submission" date="2018-03" db="EMBL/GenBank/DDBJ databases">
        <authorList>
            <person name="Fogelqvist J."/>
        </authorList>
    </citation>
    <scope>NUCLEOTIDE SEQUENCE [LARGE SCALE GENOMIC DNA]</scope>
</reference>
<keyword evidence="11 18" id="KW-1133">Transmembrane helix</keyword>
<evidence type="ECO:0000256" key="1">
    <source>
        <dbReference type="ARBA" id="ARBA00004141"/>
    </source>
</evidence>